<comment type="caution">
    <text evidence="1">The sequence shown here is derived from an EMBL/GenBank/DDBJ whole genome shotgun (WGS) entry which is preliminary data.</text>
</comment>
<sequence length="287" mass="31551">MAWNELASETLGYFSISCWLVVFAPQIYENYKRKNGDSISLSFLYIWIVGDIFGLVGGIQQGLIVTALILYIYYFVADAVLLAQIHYYRYSNHRARGGLARADERERELLFVTNGQSQTTEAAASTRLTASLLLPLVAVLLLGSTAVSLVGGGRGISSQRLLQLHPLSRLAATVPTAPQLVPQILGYISALLFLGARIPQLAKNYRKKSCEGLSIGMFIFSVLGNAAFTLSLLLHSLDNDYLLANVPWIIGSTGTLVFDLAIFYQFHLYSLPPIIIDDDNGEVEQVV</sequence>
<dbReference type="EMBL" id="JANBVB010000768">
    <property type="protein sequence ID" value="KAJ2892286.1"/>
    <property type="molecule type" value="Genomic_DNA"/>
</dbReference>
<evidence type="ECO:0000313" key="1">
    <source>
        <dbReference type="EMBL" id="KAJ2892286.1"/>
    </source>
</evidence>
<keyword evidence="2" id="KW-1185">Reference proteome</keyword>
<dbReference type="Proteomes" id="UP001139981">
    <property type="component" value="Unassembled WGS sequence"/>
</dbReference>
<gene>
    <name evidence="1" type="ORF">IWW38_003277</name>
</gene>
<organism evidence="1 2">
    <name type="scientific">Coemansia aciculifera</name>
    <dbReference type="NCBI Taxonomy" id="417176"/>
    <lineage>
        <taxon>Eukaryota</taxon>
        <taxon>Fungi</taxon>
        <taxon>Fungi incertae sedis</taxon>
        <taxon>Zoopagomycota</taxon>
        <taxon>Kickxellomycotina</taxon>
        <taxon>Kickxellomycetes</taxon>
        <taxon>Kickxellales</taxon>
        <taxon>Kickxellaceae</taxon>
        <taxon>Coemansia</taxon>
    </lineage>
</organism>
<accession>A0ACC1M1W9</accession>
<reference evidence="1" key="1">
    <citation type="submission" date="2022-07" db="EMBL/GenBank/DDBJ databases">
        <title>Phylogenomic reconstructions and comparative analyses of Kickxellomycotina fungi.</title>
        <authorList>
            <person name="Reynolds N.K."/>
            <person name="Stajich J.E."/>
            <person name="Barry K."/>
            <person name="Grigoriev I.V."/>
            <person name="Crous P."/>
            <person name="Smith M.E."/>
        </authorList>
    </citation>
    <scope>NUCLEOTIDE SEQUENCE</scope>
    <source>
        <strain evidence="1">CBS 190363</strain>
    </source>
</reference>
<protein>
    <submittedName>
        <fullName evidence="1">Uncharacterized protein</fullName>
    </submittedName>
</protein>
<proteinExistence type="predicted"/>
<evidence type="ECO:0000313" key="2">
    <source>
        <dbReference type="Proteomes" id="UP001139981"/>
    </source>
</evidence>
<name>A0ACC1M1W9_9FUNG</name>